<keyword evidence="2" id="KW-1185">Reference proteome</keyword>
<evidence type="ECO:0000256" key="1">
    <source>
        <dbReference type="SAM" id="MobiDB-lite"/>
    </source>
</evidence>
<accession>A0A1I7TLA3</accession>
<dbReference type="AlphaFoldDB" id="A0A1I7TLA3"/>
<evidence type="ECO:0000313" key="3">
    <source>
        <dbReference type="WBParaSite" id="Csp11.Scaffold628.g7041.t1"/>
    </source>
</evidence>
<feature type="region of interest" description="Disordered" evidence="1">
    <location>
        <begin position="1"/>
        <end position="36"/>
    </location>
</feature>
<protein>
    <submittedName>
        <fullName evidence="3">ULP_PROTEASE domain-containing protein</fullName>
    </submittedName>
</protein>
<proteinExistence type="predicted"/>
<feature type="compositionally biased region" description="Polar residues" evidence="1">
    <location>
        <begin position="18"/>
        <end position="36"/>
    </location>
</feature>
<sequence length="471" mass="52847">MSASNSSSNEKDMGKRQIASSVLKRSNDNGSTGASSSKIVCTEAAILAGDTLTAAPTLPQKQKTSPSRSLSSSSGDLVIDEKDTKIWDKNMDNDKVFAQFGNCELSSASQYSKLVTKDVSDEPTLPQNQKKLPTPSCFGFSSSGNSVINKTFDSLIDSNFDNTTILDDNFDDNRDTVQSSTIKINSSSHDSIIDISSDDEIECIDLSDDETPSAEKETPIGKAIMLDIKKSKEKLIASGKKIFHIAKDWKRYSSEMYSLVLGHYAAKTNNKVQIAEPELFEYLVENIDLFLDDASDMKWDRKKVHPWIEKNFQKNIKPFWKDLDLFDAELLLIPIYAGKAYSLILVNNLHTLKNEDGSNCTLFLFNPVTDAICMMKEAINNVVLVFLENMLLMLHPGVRFEAKCFDVDSPIAQDETEVHIMSVYHADRIVSNLAEFRKEYVNWKTIFPEENPDLMEHQGRLLLELNVINPF</sequence>
<dbReference type="WBParaSite" id="Csp11.Scaffold628.g7041.t1">
    <property type="protein sequence ID" value="Csp11.Scaffold628.g7041.t1"/>
    <property type="gene ID" value="Csp11.Scaffold628.g7041"/>
</dbReference>
<dbReference type="Proteomes" id="UP000095282">
    <property type="component" value="Unplaced"/>
</dbReference>
<name>A0A1I7TLA3_9PELO</name>
<evidence type="ECO:0000313" key="2">
    <source>
        <dbReference type="Proteomes" id="UP000095282"/>
    </source>
</evidence>
<reference evidence="3" key="1">
    <citation type="submission" date="2016-11" db="UniProtKB">
        <authorList>
            <consortium name="WormBaseParasite"/>
        </authorList>
    </citation>
    <scope>IDENTIFICATION</scope>
</reference>
<organism evidence="2 3">
    <name type="scientific">Caenorhabditis tropicalis</name>
    <dbReference type="NCBI Taxonomy" id="1561998"/>
    <lineage>
        <taxon>Eukaryota</taxon>
        <taxon>Metazoa</taxon>
        <taxon>Ecdysozoa</taxon>
        <taxon>Nematoda</taxon>
        <taxon>Chromadorea</taxon>
        <taxon>Rhabditida</taxon>
        <taxon>Rhabditina</taxon>
        <taxon>Rhabditomorpha</taxon>
        <taxon>Rhabditoidea</taxon>
        <taxon>Rhabditidae</taxon>
        <taxon>Peloderinae</taxon>
        <taxon>Caenorhabditis</taxon>
    </lineage>
</organism>